<dbReference type="NCBIfam" id="TIGR04057">
    <property type="entry name" value="SusC_RagA_signa"/>
    <property type="match status" value="1"/>
</dbReference>
<dbReference type="InterPro" id="IPR023997">
    <property type="entry name" value="TonB-dep_OMP_SusC/RagA_CS"/>
</dbReference>
<dbReference type="Proteomes" id="UP000293331">
    <property type="component" value="Unassembled WGS sequence"/>
</dbReference>
<dbReference type="RefSeq" id="WP_129877135.1">
    <property type="nucleotide sequence ID" value="NZ_SEWG01000005.1"/>
</dbReference>
<dbReference type="InterPro" id="IPR012910">
    <property type="entry name" value="Plug_dom"/>
</dbReference>
<dbReference type="InterPro" id="IPR039426">
    <property type="entry name" value="TonB-dep_rcpt-like"/>
</dbReference>
<dbReference type="InterPro" id="IPR023996">
    <property type="entry name" value="TonB-dep_OMP_SusC/RagA"/>
</dbReference>
<evidence type="ECO:0000313" key="10">
    <source>
        <dbReference type="EMBL" id="RYU89276.1"/>
    </source>
</evidence>
<dbReference type="NCBIfam" id="TIGR04056">
    <property type="entry name" value="OMP_RagA_SusC"/>
    <property type="match status" value="1"/>
</dbReference>
<feature type="chain" id="PRO_5020745365" evidence="8">
    <location>
        <begin position="24"/>
        <end position="999"/>
    </location>
</feature>
<dbReference type="Gene3D" id="2.40.170.20">
    <property type="entry name" value="TonB-dependent receptor, beta-barrel domain"/>
    <property type="match status" value="1"/>
</dbReference>
<evidence type="ECO:0000256" key="3">
    <source>
        <dbReference type="ARBA" id="ARBA00022452"/>
    </source>
</evidence>
<dbReference type="InterPro" id="IPR036942">
    <property type="entry name" value="Beta-barrel_TonB_sf"/>
</dbReference>
<dbReference type="PROSITE" id="PS52016">
    <property type="entry name" value="TONB_DEPENDENT_REC_3"/>
    <property type="match status" value="1"/>
</dbReference>
<dbReference type="AlphaFoldDB" id="A0A4Q5LMP7"/>
<comment type="subcellular location">
    <subcellularLocation>
        <location evidence="1 7">Cell outer membrane</location>
        <topology evidence="1 7">Multi-pass membrane protein</topology>
    </subcellularLocation>
</comment>
<dbReference type="GO" id="GO:0009279">
    <property type="term" value="C:cell outer membrane"/>
    <property type="evidence" value="ECO:0007669"/>
    <property type="project" value="UniProtKB-SubCell"/>
</dbReference>
<dbReference type="OrthoDB" id="9768177at2"/>
<proteinExistence type="inferred from homology"/>
<evidence type="ECO:0000256" key="5">
    <source>
        <dbReference type="ARBA" id="ARBA00023136"/>
    </source>
</evidence>
<protein>
    <submittedName>
        <fullName evidence="10">TonB-dependent receptor</fullName>
    </submittedName>
</protein>
<evidence type="ECO:0000313" key="11">
    <source>
        <dbReference type="Proteomes" id="UP000293331"/>
    </source>
</evidence>
<dbReference type="Gene3D" id="2.170.130.10">
    <property type="entry name" value="TonB-dependent receptor, plug domain"/>
    <property type="match status" value="1"/>
</dbReference>
<accession>A0A4Q5LMP7</accession>
<dbReference type="InterPro" id="IPR008969">
    <property type="entry name" value="CarboxyPept-like_regulatory"/>
</dbReference>
<dbReference type="InterPro" id="IPR037066">
    <property type="entry name" value="Plug_dom_sf"/>
</dbReference>
<keyword evidence="5 7" id="KW-0472">Membrane</keyword>
<evidence type="ECO:0000256" key="7">
    <source>
        <dbReference type="PROSITE-ProRule" id="PRU01360"/>
    </source>
</evidence>
<gene>
    <name evidence="10" type="ORF">EWM62_13135</name>
</gene>
<keyword evidence="2 7" id="KW-0813">Transport</keyword>
<keyword evidence="6 7" id="KW-0998">Cell outer membrane</keyword>
<keyword evidence="3 7" id="KW-1134">Transmembrane beta strand</keyword>
<keyword evidence="11" id="KW-1185">Reference proteome</keyword>
<evidence type="ECO:0000259" key="9">
    <source>
        <dbReference type="Pfam" id="PF07715"/>
    </source>
</evidence>
<keyword evidence="8" id="KW-0732">Signal</keyword>
<evidence type="ECO:0000256" key="1">
    <source>
        <dbReference type="ARBA" id="ARBA00004571"/>
    </source>
</evidence>
<comment type="caution">
    <text evidence="10">The sequence shown here is derived from an EMBL/GenBank/DDBJ whole genome shotgun (WGS) entry which is preliminary data.</text>
</comment>
<evidence type="ECO:0000256" key="8">
    <source>
        <dbReference type="SAM" id="SignalP"/>
    </source>
</evidence>
<name>A0A4Q5LMP7_9SPHI</name>
<sequence>MKRIYTISGLLLLFTFFTTAVLAQNVTVKGKVSDAKTGEALIGVTVGVKGTTTGTQTDVNGAYTINAASNATLQVSYIGYTTQDIVISGRTSIDVRLQSATNELQGVVVVGYGTQRKLDVTGSVASVKGEDISKQASTNAISSLQGKVAGVQITNNGSPGSSPEIRIRGLGTVYGNANPLYVVDGVWFDDISFLNPNDIENISILKDASSESIYGVRAANGVVLVTTKKGKGNASISYNAYAGWQKVTNQPQLANASEYATLINELNGKNTFADPASLGTGTDWLNVVLRDAFTMKHDLTVSGSTEKSSYSFSAGYLKQQGVVTGNDYDRITAHLQQDVQATNFLRLGYNAVLQSSKSKDIPGGVIYKAFTAAPVVPVFYADGSYGDPNDYPVGNIPNNPKAQLDFFNQKSNNYRVTGNVFAELKLVKFLTFKTSFGGEFGQGEVLSYNPVYQATTTQFNKISDLDVSRAEVRNWIWENTLTFDKTFGKHHLTVLAGQSAQRYKAYSISASAQNVPNTSDGDQYLTLGSNDTANPRSVSDGGSLATYQSFFGRVNYSFADKYLLNASFRADGSSKFIGNERWGYFPSIGAGWVISNEEFMKDQHIFDNLKIRGSWGKIGNASVPANLSTLLVNQKAGFTAVYNNEPATGANITQIVPPITYWERGVGTDVGLEMAFLSNKLTFEADYYKKETQQAIFAIPVLGSLGTDGGTIIGNQATFRNQGFEFALGWRDNVGKDFSYSVNGNFSINNNKVLNTVTGANPIYAGGGAATGGQLSTRTIVGQPIGEFYGLVVDGVFQTTAEIASSIQPDAKPGDFKYKDLNNDNKIDAKDRAVIGNPNPKYLYGLNTSFNYKEFDLSVDFQGVGGVDVYNANLGLRYGSENFTKDFYDNRWHGAGTSNTYPSANIGGGQNYKPSSFYVESGAYFRVRNLQLGYTLPSALASKLFMKRLRVYANAQNAFNSFKYRGFNPEIGGSATNAGIDNGVYPLYATYNFGVNVTF</sequence>
<dbReference type="SUPFAM" id="SSF56935">
    <property type="entry name" value="Porins"/>
    <property type="match status" value="1"/>
</dbReference>
<evidence type="ECO:0000256" key="6">
    <source>
        <dbReference type="ARBA" id="ARBA00023237"/>
    </source>
</evidence>
<keyword evidence="4 7" id="KW-0812">Transmembrane</keyword>
<evidence type="ECO:0000256" key="4">
    <source>
        <dbReference type="ARBA" id="ARBA00022692"/>
    </source>
</evidence>
<dbReference type="SUPFAM" id="SSF49464">
    <property type="entry name" value="Carboxypeptidase regulatory domain-like"/>
    <property type="match status" value="1"/>
</dbReference>
<dbReference type="Pfam" id="PF07715">
    <property type="entry name" value="Plug"/>
    <property type="match status" value="1"/>
</dbReference>
<organism evidence="10 11">
    <name type="scientific">Mucilaginibacter terrigena</name>
    <dbReference type="NCBI Taxonomy" id="2492395"/>
    <lineage>
        <taxon>Bacteria</taxon>
        <taxon>Pseudomonadati</taxon>
        <taxon>Bacteroidota</taxon>
        <taxon>Sphingobacteriia</taxon>
        <taxon>Sphingobacteriales</taxon>
        <taxon>Sphingobacteriaceae</taxon>
        <taxon>Mucilaginibacter</taxon>
    </lineage>
</organism>
<feature type="domain" description="TonB-dependent receptor plug" evidence="9">
    <location>
        <begin position="117"/>
        <end position="222"/>
    </location>
</feature>
<evidence type="ECO:0000256" key="2">
    <source>
        <dbReference type="ARBA" id="ARBA00022448"/>
    </source>
</evidence>
<dbReference type="Pfam" id="PF13715">
    <property type="entry name" value="CarbopepD_reg_2"/>
    <property type="match status" value="1"/>
</dbReference>
<dbReference type="Gene3D" id="2.60.40.1120">
    <property type="entry name" value="Carboxypeptidase-like, regulatory domain"/>
    <property type="match status" value="1"/>
</dbReference>
<dbReference type="EMBL" id="SEWG01000005">
    <property type="protein sequence ID" value="RYU89276.1"/>
    <property type="molecule type" value="Genomic_DNA"/>
</dbReference>
<keyword evidence="10" id="KW-0675">Receptor</keyword>
<reference evidence="10 11" key="1">
    <citation type="submission" date="2019-02" db="EMBL/GenBank/DDBJ databases">
        <title>Bacterial novel species Mucilaginibacter sp. 17JY9-4 isolated from soil.</title>
        <authorList>
            <person name="Jung H.-Y."/>
        </authorList>
    </citation>
    <scope>NUCLEOTIDE SEQUENCE [LARGE SCALE GENOMIC DNA]</scope>
    <source>
        <strain evidence="10 11">17JY9-4</strain>
    </source>
</reference>
<feature type="signal peptide" evidence="8">
    <location>
        <begin position="1"/>
        <end position="23"/>
    </location>
</feature>
<comment type="similarity">
    <text evidence="7">Belongs to the TonB-dependent receptor family.</text>
</comment>